<keyword evidence="1 3" id="KW-0853">WD repeat</keyword>
<keyword evidence="5" id="KW-1185">Reference proteome</keyword>
<dbReference type="SMART" id="SM00320">
    <property type="entry name" value="WD40"/>
    <property type="match status" value="7"/>
</dbReference>
<feature type="repeat" description="WD" evidence="3">
    <location>
        <begin position="102"/>
        <end position="141"/>
    </location>
</feature>
<dbReference type="PANTHER" id="PTHR22847:SF723">
    <property type="entry name" value="E3 UBIQUITIN LIGASE COMPLEX SCF SUBUNIT SCONB-RELATED"/>
    <property type="match status" value="1"/>
</dbReference>
<dbReference type="GeneID" id="54563238"/>
<sequence length="347" mass="37562">MSSVAKFQIPSEEHASEAHTAAIYALQIRGKYMVTGSADTTIRRWDLDTGRLIPPIIRGPEKSIVCLQFDQRPEHDVLIAGGVDGVLRICNFSTGEEIGTVASAHEETLLSLSFDDGYIVTGGRNQKVCVWNRREIRDVSSLPQSFQHVAGEDGIIKPFSKLAEYAVNNAAINAVQLAGDSIIVGSGDRTVHILSLNTGAVVKKLNTAAGVADMHLNGRLLIAACSDGSVTVWDMTDDTVKTRIEGPRTVARAVDAVSDGQGNLARVAIGKYDGTVQIYKKDSTSDAWLIMNTLEYGVQPERISDDNPYVHSYAEAERVFDVAFRGDQVYCCGQGNFVVGWTLPGDT</sequence>
<protein>
    <submittedName>
        <fullName evidence="4">Uncharacterized protein</fullName>
    </submittedName>
</protein>
<evidence type="ECO:0000256" key="2">
    <source>
        <dbReference type="ARBA" id="ARBA00022737"/>
    </source>
</evidence>
<feature type="repeat" description="WD" evidence="3">
    <location>
        <begin position="16"/>
        <end position="55"/>
    </location>
</feature>
<dbReference type="InterPro" id="IPR036322">
    <property type="entry name" value="WD40_repeat_dom_sf"/>
</dbReference>
<evidence type="ECO:0000313" key="5">
    <source>
        <dbReference type="Proteomes" id="UP000799537"/>
    </source>
</evidence>
<gene>
    <name evidence="4" type="ORF">M409DRAFT_30527</name>
</gene>
<evidence type="ECO:0000256" key="3">
    <source>
        <dbReference type="PROSITE-ProRule" id="PRU00221"/>
    </source>
</evidence>
<dbReference type="PROSITE" id="PS50082">
    <property type="entry name" value="WD_REPEATS_2"/>
    <property type="match status" value="3"/>
</dbReference>
<dbReference type="PANTHER" id="PTHR22847">
    <property type="entry name" value="WD40 REPEAT PROTEIN"/>
    <property type="match status" value="1"/>
</dbReference>
<proteinExistence type="predicted"/>
<accession>A0A6A6BZI0</accession>
<dbReference type="Proteomes" id="UP000799537">
    <property type="component" value="Unassembled WGS sequence"/>
</dbReference>
<feature type="repeat" description="WD" evidence="3">
    <location>
        <begin position="217"/>
        <end position="243"/>
    </location>
</feature>
<dbReference type="OrthoDB" id="19711at2759"/>
<dbReference type="AlphaFoldDB" id="A0A6A6BZI0"/>
<dbReference type="PROSITE" id="PS50294">
    <property type="entry name" value="WD_REPEATS_REGION"/>
    <property type="match status" value="1"/>
</dbReference>
<reference evidence="4" key="1">
    <citation type="journal article" date="2020" name="Stud. Mycol.">
        <title>101 Dothideomycetes genomes: a test case for predicting lifestyles and emergence of pathogens.</title>
        <authorList>
            <person name="Haridas S."/>
            <person name="Albert R."/>
            <person name="Binder M."/>
            <person name="Bloem J."/>
            <person name="Labutti K."/>
            <person name="Salamov A."/>
            <person name="Andreopoulos B."/>
            <person name="Baker S."/>
            <person name="Barry K."/>
            <person name="Bills G."/>
            <person name="Bluhm B."/>
            <person name="Cannon C."/>
            <person name="Castanera R."/>
            <person name="Culley D."/>
            <person name="Daum C."/>
            <person name="Ezra D."/>
            <person name="Gonzalez J."/>
            <person name="Henrissat B."/>
            <person name="Kuo A."/>
            <person name="Liang C."/>
            <person name="Lipzen A."/>
            <person name="Lutzoni F."/>
            <person name="Magnuson J."/>
            <person name="Mondo S."/>
            <person name="Nolan M."/>
            <person name="Ohm R."/>
            <person name="Pangilinan J."/>
            <person name="Park H.-J."/>
            <person name="Ramirez L."/>
            <person name="Alfaro M."/>
            <person name="Sun H."/>
            <person name="Tritt A."/>
            <person name="Yoshinaga Y."/>
            <person name="Zwiers L.-H."/>
            <person name="Turgeon B."/>
            <person name="Goodwin S."/>
            <person name="Spatafora J."/>
            <person name="Crous P."/>
            <person name="Grigoriev I."/>
        </authorList>
    </citation>
    <scope>NUCLEOTIDE SEQUENCE</scope>
    <source>
        <strain evidence="4">ATCC 36951</strain>
    </source>
</reference>
<dbReference type="Gene3D" id="2.130.10.10">
    <property type="entry name" value="YVTN repeat-like/Quinoprotein amine dehydrogenase"/>
    <property type="match status" value="1"/>
</dbReference>
<organism evidence="4 5">
    <name type="scientific">Zasmidium cellare ATCC 36951</name>
    <dbReference type="NCBI Taxonomy" id="1080233"/>
    <lineage>
        <taxon>Eukaryota</taxon>
        <taxon>Fungi</taxon>
        <taxon>Dikarya</taxon>
        <taxon>Ascomycota</taxon>
        <taxon>Pezizomycotina</taxon>
        <taxon>Dothideomycetes</taxon>
        <taxon>Dothideomycetidae</taxon>
        <taxon>Mycosphaerellales</taxon>
        <taxon>Mycosphaerellaceae</taxon>
        <taxon>Zasmidium</taxon>
    </lineage>
</organism>
<dbReference type="EMBL" id="ML993644">
    <property type="protein sequence ID" value="KAF2158992.1"/>
    <property type="molecule type" value="Genomic_DNA"/>
</dbReference>
<dbReference type="RefSeq" id="XP_033659881.1">
    <property type="nucleotide sequence ID" value="XM_033809966.1"/>
</dbReference>
<dbReference type="SUPFAM" id="SSF50978">
    <property type="entry name" value="WD40 repeat-like"/>
    <property type="match status" value="1"/>
</dbReference>
<dbReference type="Pfam" id="PF00400">
    <property type="entry name" value="WD40"/>
    <property type="match status" value="3"/>
</dbReference>
<dbReference type="InterPro" id="IPR015943">
    <property type="entry name" value="WD40/YVTN_repeat-like_dom_sf"/>
</dbReference>
<keyword evidence="2" id="KW-0677">Repeat</keyword>
<evidence type="ECO:0000313" key="4">
    <source>
        <dbReference type="EMBL" id="KAF2158992.1"/>
    </source>
</evidence>
<dbReference type="InterPro" id="IPR001680">
    <property type="entry name" value="WD40_rpt"/>
</dbReference>
<name>A0A6A6BZI0_ZASCE</name>
<evidence type="ECO:0000256" key="1">
    <source>
        <dbReference type="ARBA" id="ARBA00022574"/>
    </source>
</evidence>